<proteinExistence type="predicted"/>
<dbReference type="Gene3D" id="3.40.462.20">
    <property type="match status" value="1"/>
</dbReference>
<keyword evidence="2" id="KW-0274">FAD</keyword>
<evidence type="ECO:0000256" key="1">
    <source>
        <dbReference type="ARBA" id="ARBA00022630"/>
    </source>
</evidence>
<name>A0A8S0UCV6_OLEEU</name>
<dbReference type="Proteomes" id="UP000594638">
    <property type="component" value="Unassembled WGS sequence"/>
</dbReference>
<sequence>MGNCTEIFLDERKPMMILDPYGGRMRKIAEDDSPFPHRGQSVNVQHLNYWSDNSEREANRKLRWIQNLHKQLEPFVANTPRTGYINYKDLDLWTNDKDYSYSAAKVRGEKYFKGNFERLARVKGKVDPGNFYKNEKASRS</sequence>
<evidence type="ECO:0000313" key="5">
    <source>
        <dbReference type="Proteomes" id="UP000594638"/>
    </source>
</evidence>
<dbReference type="OrthoDB" id="407275at2759"/>
<keyword evidence="1" id="KW-0285">Flavoprotein</keyword>
<dbReference type="Gramene" id="OE9A084742T1">
    <property type="protein sequence ID" value="OE9A084742C1"/>
    <property type="gene ID" value="OE9A084742"/>
</dbReference>
<evidence type="ECO:0000256" key="2">
    <source>
        <dbReference type="ARBA" id="ARBA00022827"/>
    </source>
</evidence>
<evidence type="ECO:0000313" key="4">
    <source>
        <dbReference type="EMBL" id="CAA3014673.1"/>
    </source>
</evidence>
<dbReference type="EMBL" id="CACTIH010007500">
    <property type="protein sequence ID" value="CAA3014673.1"/>
    <property type="molecule type" value="Genomic_DNA"/>
</dbReference>
<gene>
    <name evidence="4" type="ORF">OLEA9_A084742</name>
</gene>
<dbReference type="GO" id="GO:0050660">
    <property type="term" value="F:flavin adenine dinucleotide binding"/>
    <property type="evidence" value="ECO:0007669"/>
    <property type="project" value="InterPro"/>
</dbReference>
<dbReference type="GO" id="GO:0016491">
    <property type="term" value="F:oxidoreductase activity"/>
    <property type="evidence" value="ECO:0007669"/>
    <property type="project" value="InterPro"/>
</dbReference>
<evidence type="ECO:0000259" key="3">
    <source>
        <dbReference type="Pfam" id="PF08031"/>
    </source>
</evidence>
<dbReference type="PANTHER" id="PTHR32448">
    <property type="entry name" value="OS08G0158400 PROTEIN"/>
    <property type="match status" value="1"/>
</dbReference>
<protein>
    <submittedName>
        <fullName evidence="4">Tetrahydrocannabinolic acid synthase-like</fullName>
    </submittedName>
</protein>
<accession>A0A8S0UCV6</accession>
<reference evidence="4 5" key="1">
    <citation type="submission" date="2019-12" db="EMBL/GenBank/DDBJ databases">
        <authorList>
            <person name="Alioto T."/>
            <person name="Alioto T."/>
            <person name="Gomez Garrido J."/>
        </authorList>
    </citation>
    <scope>NUCLEOTIDE SEQUENCE [LARGE SCALE GENOMIC DNA]</scope>
</reference>
<dbReference type="AlphaFoldDB" id="A0A8S0UCV6"/>
<dbReference type="InterPro" id="IPR012951">
    <property type="entry name" value="BBE"/>
</dbReference>
<dbReference type="Pfam" id="PF08031">
    <property type="entry name" value="BBE"/>
    <property type="match status" value="1"/>
</dbReference>
<feature type="domain" description="Berberine/berberine-like" evidence="3">
    <location>
        <begin position="84"/>
        <end position="136"/>
    </location>
</feature>
<comment type="caution">
    <text evidence="4">The sequence shown here is derived from an EMBL/GenBank/DDBJ whole genome shotgun (WGS) entry which is preliminary data.</text>
</comment>
<organism evidence="4 5">
    <name type="scientific">Olea europaea subsp. europaea</name>
    <dbReference type="NCBI Taxonomy" id="158383"/>
    <lineage>
        <taxon>Eukaryota</taxon>
        <taxon>Viridiplantae</taxon>
        <taxon>Streptophyta</taxon>
        <taxon>Embryophyta</taxon>
        <taxon>Tracheophyta</taxon>
        <taxon>Spermatophyta</taxon>
        <taxon>Magnoliopsida</taxon>
        <taxon>eudicotyledons</taxon>
        <taxon>Gunneridae</taxon>
        <taxon>Pentapetalae</taxon>
        <taxon>asterids</taxon>
        <taxon>lamiids</taxon>
        <taxon>Lamiales</taxon>
        <taxon>Oleaceae</taxon>
        <taxon>Oleeae</taxon>
        <taxon>Olea</taxon>
    </lineage>
</organism>
<keyword evidence="5" id="KW-1185">Reference proteome</keyword>